<evidence type="ECO:0000256" key="1">
    <source>
        <dbReference type="SAM" id="Phobius"/>
    </source>
</evidence>
<dbReference type="EMBL" id="FOBL01000011">
    <property type="protein sequence ID" value="SEL80937.1"/>
    <property type="molecule type" value="Genomic_DNA"/>
</dbReference>
<dbReference type="OrthoDB" id="2164999at2"/>
<gene>
    <name evidence="2" type="ORF">APU01nite_13580</name>
    <name evidence="3" type="ORF">SAMN04488100_11139</name>
</gene>
<evidence type="ECO:0000313" key="3">
    <source>
        <dbReference type="EMBL" id="SEL80937.1"/>
    </source>
</evidence>
<dbReference type="RefSeq" id="WP_091487788.1">
    <property type="nucleotide sequence ID" value="NZ_BJUX01000013.1"/>
</dbReference>
<keyword evidence="5" id="KW-1185">Reference proteome</keyword>
<sequence length="182" mass="21047">MTIKWNREIFLVTLTLFAVLFATFYYGNQYFIEPVKGEADNLSMLVNQQETVLSDYPPSESLLEEVETGYTLTESYLPLNDDSDSAMVALEEHADRDNVTVMSVSRINERQSVEDISDSFVKNTYQAEITSKSPGNFRQLIEQLMNEQRVWNITSFAYEKDGEDTYSGTFTFELFYHMEPTE</sequence>
<keyword evidence="1" id="KW-0812">Transmembrane</keyword>
<dbReference type="STRING" id="426703.SAMN04488100_11139"/>
<organism evidence="3 4">
    <name type="scientific">Alkalibacterium putridalgicola</name>
    <dbReference type="NCBI Taxonomy" id="426703"/>
    <lineage>
        <taxon>Bacteria</taxon>
        <taxon>Bacillati</taxon>
        <taxon>Bacillota</taxon>
        <taxon>Bacilli</taxon>
        <taxon>Lactobacillales</taxon>
        <taxon>Carnobacteriaceae</taxon>
        <taxon>Alkalibacterium</taxon>
    </lineage>
</organism>
<evidence type="ECO:0000313" key="4">
    <source>
        <dbReference type="Proteomes" id="UP000198548"/>
    </source>
</evidence>
<protein>
    <submittedName>
        <fullName evidence="3">Uncharacterized protein</fullName>
    </submittedName>
</protein>
<name>A0A1H7TAT1_9LACT</name>
<dbReference type="EMBL" id="BJUX01000013">
    <property type="protein sequence ID" value="GEK89319.1"/>
    <property type="molecule type" value="Genomic_DNA"/>
</dbReference>
<evidence type="ECO:0000313" key="2">
    <source>
        <dbReference type="EMBL" id="GEK89319.1"/>
    </source>
</evidence>
<keyword evidence="1" id="KW-1133">Transmembrane helix</keyword>
<feature type="transmembrane region" description="Helical" evidence="1">
    <location>
        <begin position="9"/>
        <end position="27"/>
    </location>
</feature>
<dbReference type="AlphaFoldDB" id="A0A1H7TAT1"/>
<keyword evidence="1" id="KW-0472">Membrane</keyword>
<accession>A0A1H7TAT1</accession>
<evidence type="ECO:0000313" key="5">
    <source>
        <dbReference type="Proteomes" id="UP000321425"/>
    </source>
</evidence>
<reference evidence="2 5" key="2">
    <citation type="submission" date="2019-07" db="EMBL/GenBank/DDBJ databases">
        <title>Whole genome shotgun sequence of Alkalibacterium putridalgicola NBRC 103243.</title>
        <authorList>
            <person name="Hosoyama A."/>
            <person name="Uohara A."/>
            <person name="Ohji S."/>
            <person name="Ichikawa N."/>
        </authorList>
    </citation>
    <scope>NUCLEOTIDE SEQUENCE [LARGE SCALE GENOMIC DNA]</scope>
    <source>
        <strain evidence="2 5">NBRC 103243</strain>
    </source>
</reference>
<dbReference type="Proteomes" id="UP000321425">
    <property type="component" value="Unassembled WGS sequence"/>
</dbReference>
<reference evidence="3 4" key="1">
    <citation type="submission" date="2016-10" db="EMBL/GenBank/DDBJ databases">
        <authorList>
            <person name="de Groot N.N."/>
        </authorList>
    </citation>
    <scope>NUCLEOTIDE SEQUENCE [LARGE SCALE GENOMIC DNA]</scope>
    <source>
        <strain evidence="3 4">DSM 19182</strain>
    </source>
</reference>
<dbReference type="Proteomes" id="UP000198548">
    <property type="component" value="Unassembled WGS sequence"/>
</dbReference>
<proteinExistence type="predicted"/>